<dbReference type="InterPro" id="IPR002937">
    <property type="entry name" value="Amino_oxidase"/>
</dbReference>
<gene>
    <name evidence="3" type="ORF">EVOR1521_LOCUS25229</name>
</gene>
<comment type="caution">
    <text evidence="3">The sequence shown here is derived from an EMBL/GenBank/DDBJ whole genome shotgun (WGS) entry which is preliminary data.</text>
</comment>
<dbReference type="GO" id="GO:0016491">
    <property type="term" value="F:oxidoreductase activity"/>
    <property type="evidence" value="ECO:0007669"/>
    <property type="project" value="InterPro"/>
</dbReference>
<proteinExistence type="predicted"/>
<evidence type="ECO:0000313" key="4">
    <source>
        <dbReference type="Proteomes" id="UP001178507"/>
    </source>
</evidence>
<protein>
    <recommendedName>
        <fullName evidence="2">Amine oxidase domain-containing protein</fullName>
    </recommendedName>
</protein>
<keyword evidence="4" id="KW-1185">Reference proteome</keyword>
<feature type="chain" id="PRO_5041432105" description="Amine oxidase domain-containing protein" evidence="1">
    <location>
        <begin position="23"/>
        <end position="495"/>
    </location>
</feature>
<dbReference type="InterPro" id="IPR036188">
    <property type="entry name" value="FAD/NAD-bd_sf"/>
</dbReference>
<accession>A0AA36NCP4</accession>
<dbReference type="Gene3D" id="3.50.50.60">
    <property type="entry name" value="FAD/NAD(P)-binding domain"/>
    <property type="match status" value="1"/>
</dbReference>
<dbReference type="Pfam" id="PF01593">
    <property type="entry name" value="Amino_oxidase"/>
    <property type="match status" value="1"/>
</dbReference>
<dbReference type="Proteomes" id="UP001178507">
    <property type="component" value="Unassembled WGS sequence"/>
</dbReference>
<name>A0AA36NCP4_9DINO</name>
<keyword evidence="1" id="KW-0732">Signal</keyword>
<evidence type="ECO:0000256" key="1">
    <source>
        <dbReference type="SAM" id="SignalP"/>
    </source>
</evidence>
<dbReference type="SUPFAM" id="SSF51905">
    <property type="entry name" value="FAD/NAD(P)-binding domain"/>
    <property type="match status" value="1"/>
</dbReference>
<dbReference type="PANTHER" id="PTHR42841">
    <property type="entry name" value="AMINE OXIDASE"/>
    <property type="match status" value="1"/>
</dbReference>
<organism evidence="3 4">
    <name type="scientific">Effrenium voratum</name>
    <dbReference type="NCBI Taxonomy" id="2562239"/>
    <lineage>
        <taxon>Eukaryota</taxon>
        <taxon>Sar</taxon>
        <taxon>Alveolata</taxon>
        <taxon>Dinophyceae</taxon>
        <taxon>Suessiales</taxon>
        <taxon>Symbiodiniaceae</taxon>
        <taxon>Effrenium</taxon>
    </lineage>
</organism>
<dbReference type="AlphaFoldDB" id="A0AA36NCP4"/>
<reference evidence="3" key="1">
    <citation type="submission" date="2023-08" db="EMBL/GenBank/DDBJ databases">
        <authorList>
            <person name="Chen Y."/>
            <person name="Shah S."/>
            <person name="Dougan E. K."/>
            <person name="Thang M."/>
            <person name="Chan C."/>
        </authorList>
    </citation>
    <scope>NUCLEOTIDE SEQUENCE</scope>
</reference>
<evidence type="ECO:0000313" key="3">
    <source>
        <dbReference type="EMBL" id="CAJ1402307.1"/>
    </source>
</evidence>
<sequence length="495" mass="53896">MLFSSHAFGWLLFSLTVAFADAGALCAPSVHLRPVSTMPWTWKVFRRAEAKDSPRANMHVAVVGAGVAGLACARALRRSARVEVFEAAEAVGGRVKTDRVPLPGRLSGGASEGSFLLDHGFQILIEAYPEVKRLDLKKRLKLRGFAPGAYLAFGGGELRIVADPSRSPRYLWRTVASGIASFWDILALGMLRLRQVFLEGPYAALEREGKASSGQSTEAFLRSLGLSRSLVDRFLRPFFEAIYVTPLKAQSAACFQFVLRMLAEGNSSLPEGGMQALPEHLAEGLELHLGAPVEQLHAGGDSDLERPALRLRGEGGVRGFDAVVLATDGPAARRLLPELPELPKTASCTWYFAVPGASMPVTEPLIVLNSTDQVEEDGLRLVNVGFPSLVQRSYAPVGWHLAAVTLRNGQGEEGWVRRQLADLFGRDVGDWQLLKVYRIPFHQPGQFPSQLWPPRDPRPSLKGIYLCGDFLAEPTLDSALRSGRRAAEAVLSDAK</sequence>
<feature type="signal peptide" evidence="1">
    <location>
        <begin position="1"/>
        <end position="22"/>
    </location>
</feature>
<dbReference type="EMBL" id="CAUJNA010003448">
    <property type="protein sequence ID" value="CAJ1402307.1"/>
    <property type="molecule type" value="Genomic_DNA"/>
</dbReference>
<evidence type="ECO:0000259" key="2">
    <source>
        <dbReference type="Pfam" id="PF01593"/>
    </source>
</evidence>
<feature type="domain" description="Amine oxidase" evidence="2">
    <location>
        <begin position="67"/>
        <end position="491"/>
    </location>
</feature>